<evidence type="ECO:0000256" key="1">
    <source>
        <dbReference type="SAM" id="MobiDB-lite"/>
    </source>
</evidence>
<protein>
    <submittedName>
        <fullName evidence="2">Uncharacterized protein</fullName>
    </submittedName>
</protein>
<gene>
    <name evidence="2" type="ORF">PsYK624_171340</name>
</gene>
<comment type="caution">
    <text evidence="2">The sequence shown here is derived from an EMBL/GenBank/DDBJ whole genome shotgun (WGS) entry which is preliminary data.</text>
</comment>
<feature type="compositionally biased region" description="Basic and acidic residues" evidence="1">
    <location>
        <begin position="156"/>
        <end position="166"/>
    </location>
</feature>
<sequence>MSTHLYKTFPRRRRHPRAPSARRTADGRSTSSWTDGRPRGERRPRRSLNSLEEAWTASGVRRQGVREAFATTRAGTYLRNRTKADDRCTSERSPGEGWDGKRSRSGRRGSSQGGSVLVHTAAETTLDVAAKDAGESAAPSSGGRRSSRSRASAPSRIDDDPRRARS</sequence>
<dbReference type="EMBL" id="BPQB01000211">
    <property type="protein sequence ID" value="GJF00831.1"/>
    <property type="molecule type" value="Genomic_DNA"/>
</dbReference>
<dbReference type="AlphaFoldDB" id="A0A9P3GYY9"/>
<reference evidence="2 3" key="1">
    <citation type="submission" date="2021-08" db="EMBL/GenBank/DDBJ databases">
        <title>Draft Genome Sequence of Phanerochaete sordida strain YK-624.</title>
        <authorList>
            <person name="Mori T."/>
            <person name="Dohra H."/>
            <person name="Suzuki T."/>
            <person name="Kawagishi H."/>
            <person name="Hirai H."/>
        </authorList>
    </citation>
    <scope>NUCLEOTIDE SEQUENCE [LARGE SCALE GENOMIC DNA]</scope>
    <source>
        <strain evidence="2 3">YK-624</strain>
    </source>
</reference>
<evidence type="ECO:0000313" key="2">
    <source>
        <dbReference type="EMBL" id="GJF00831.1"/>
    </source>
</evidence>
<proteinExistence type="predicted"/>
<accession>A0A9P3GYY9</accession>
<evidence type="ECO:0000313" key="3">
    <source>
        <dbReference type="Proteomes" id="UP000703269"/>
    </source>
</evidence>
<dbReference type="Proteomes" id="UP000703269">
    <property type="component" value="Unassembled WGS sequence"/>
</dbReference>
<organism evidence="2 3">
    <name type="scientific">Phanerochaete sordida</name>
    <dbReference type="NCBI Taxonomy" id="48140"/>
    <lineage>
        <taxon>Eukaryota</taxon>
        <taxon>Fungi</taxon>
        <taxon>Dikarya</taxon>
        <taxon>Basidiomycota</taxon>
        <taxon>Agaricomycotina</taxon>
        <taxon>Agaricomycetes</taxon>
        <taxon>Polyporales</taxon>
        <taxon>Phanerochaetaceae</taxon>
        <taxon>Phanerochaete</taxon>
    </lineage>
</organism>
<keyword evidence="3" id="KW-1185">Reference proteome</keyword>
<feature type="compositionally biased region" description="Basic and acidic residues" evidence="1">
    <location>
        <begin position="82"/>
        <end position="102"/>
    </location>
</feature>
<feature type="region of interest" description="Disordered" evidence="1">
    <location>
        <begin position="1"/>
        <end position="166"/>
    </location>
</feature>
<feature type="compositionally biased region" description="Low complexity" evidence="1">
    <location>
        <begin position="136"/>
        <end position="155"/>
    </location>
</feature>
<name>A0A9P3GYY9_9APHY</name>